<name>A0A833R747_9POAL</name>
<keyword evidence="6" id="KW-0687">Ribonucleoprotein</keyword>
<dbReference type="InterPro" id="IPR012677">
    <property type="entry name" value="Nucleotide-bd_a/b_plait_sf"/>
</dbReference>
<evidence type="ECO:0000259" key="5">
    <source>
        <dbReference type="PROSITE" id="PS50102"/>
    </source>
</evidence>
<evidence type="ECO:0000256" key="2">
    <source>
        <dbReference type="ARBA" id="ARBA00023242"/>
    </source>
</evidence>
<dbReference type="SUPFAM" id="SSF54928">
    <property type="entry name" value="RNA-binding domain, RBD"/>
    <property type="match status" value="1"/>
</dbReference>
<keyword evidence="2" id="KW-0539">Nucleus</keyword>
<evidence type="ECO:0000313" key="7">
    <source>
        <dbReference type="Proteomes" id="UP000623129"/>
    </source>
</evidence>
<dbReference type="SMART" id="SM00360">
    <property type="entry name" value="RRM"/>
    <property type="match status" value="1"/>
</dbReference>
<evidence type="ECO:0000256" key="4">
    <source>
        <dbReference type="SAM" id="MobiDB-lite"/>
    </source>
</evidence>
<feature type="compositionally biased region" description="Basic and acidic residues" evidence="4">
    <location>
        <begin position="210"/>
        <end position="231"/>
    </location>
</feature>
<dbReference type="Gene3D" id="3.30.70.330">
    <property type="match status" value="1"/>
</dbReference>
<feature type="compositionally biased region" description="Basic and acidic residues" evidence="4">
    <location>
        <begin position="251"/>
        <end position="265"/>
    </location>
</feature>
<feature type="compositionally biased region" description="Basic and acidic residues" evidence="4">
    <location>
        <begin position="280"/>
        <end position="299"/>
    </location>
</feature>
<dbReference type="GO" id="GO:0071011">
    <property type="term" value="C:precatalytic spliceosome"/>
    <property type="evidence" value="ECO:0007669"/>
    <property type="project" value="TreeGrafter"/>
</dbReference>
<reference evidence="6" key="1">
    <citation type="submission" date="2020-01" db="EMBL/GenBank/DDBJ databases">
        <title>Genome sequence of Kobresia littledalei, the first chromosome-level genome in the family Cyperaceae.</title>
        <authorList>
            <person name="Qu G."/>
        </authorList>
    </citation>
    <scope>NUCLEOTIDE SEQUENCE</scope>
    <source>
        <strain evidence="6">C.B.Clarke</strain>
        <tissue evidence="6">Leaf</tissue>
    </source>
</reference>
<feature type="region of interest" description="Disordered" evidence="4">
    <location>
        <begin position="149"/>
        <end position="384"/>
    </location>
</feature>
<dbReference type="FunFam" id="3.30.70.330:FF:000132">
    <property type="entry name" value="Small nuclear ribonucleoprotein U11/U12 subunit 35"/>
    <property type="match status" value="1"/>
</dbReference>
<keyword evidence="7" id="KW-1185">Reference proteome</keyword>
<gene>
    <name evidence="6" type="ORF">FCM35_KLT19015</name>
</gene>
<comment type="subcellular location">
    <subcellularLocation>
        <location evidence="1">Nucleus</location>
    </subcellularLocation>
</comment>
<accession>A0A833R747</accession>
<feature type="compositionally biased region" description="Basic and acidic residues" evidence="4">
    <location>
        <begin position="306"/>
        <end position="351"/>
    </location>
</feature>
<dbReference type="GO" id="GO:0003729">
    <property type="term" value="F:mRNA binding"/>
    <property type="evidence" value="ECO:0007669"/>
    <property type="project" value="TreeGrafter"/>
</dbReference>
<dbReference type="PANTHER" id="PTHR13952:SF6">
    <property type="entry name" value="U11_U12 SMALL NUCLEAR RIBONUCLEOPROTEIN 35 KDA PROTEIN"/>
    <property type="match status" value="1"/>
</dbReference>
<dbReference type="OrthoDB" id="6159137at2759"/>
<dbReference type="EMBL" id="SWLB01000007">
    <property type="protein sequence ID" value="KAF3336429.1"/>
    <property type="molecule type" value="Genomic_DNA"/>
</dbReference>
<feature type="domain" description="RRM" evidence="5">
    <location>
        <begin position="59"/>
        <end position="137"/>
    </location>
</feature>
<sequence>MSTLNAVWYAESYHPIQAGSIDGTDVLPHDNAVYRAHLCSSSGLYDPFGDPKVIGDPYCTVFVGRLSRETEEKTLKEVMSKYGRVKNIRLVQDIVTGASRGYAFVEFETEREMRRAYEDAHHSIIDGNEVIVDYNRQQLMPGWIPRRLGGGLGGKKESGQLRFGGRERPFKAPLRPIPHDELKRLGIPPPPEGRYIPRFKVPSPPRHKKNNIDTRDSPLRHRSQDREEDSHSRHRSKNREEHESKSRHRSHDREDSWSKSKHEDSGDYNEDSVQMHRSKDKKENESRSRHQSRDREDTHSRHRSKNKEEQESQSRRRSQDGEDSWSKSKHEDSRERSRHRDRDRDREDSRSRHGGRSKHRVDSGEDSRSRERSEERESKSYKQH</sequence>
<dbReference type="Proteomes" id="UP000623129">
    <property type="component" value="Unassembled WGS sequence"/>
</dbReference>
<dbReference type="PANTHER" id="PTHR13952">
    <property type="entry name" value="U1 SMALL NUCLEAR RIBONUCLEOPROTEIN 70 KD"/>
    <property type="match status" value="1"/>
</dbReference>
<proteinExistence type="predicted"/>
<dbReference type="AlphaFoldDB" id="A0A833R747"/>
<feature type="compositionally biased region" description="Basic and acidic residues" evidence="4">
    <location>
        <begin position="154"/>
        <end position="170"/>
    </location>
</feature>
<dbReference type="PROSITE" id="PS50102">
    <property type="entry name" value="RRM"/>
    <property type="match status" value="1"/>
</dbReference>
<evidence type="ECO:0000256" key="1">
    <source>
        <dbReference type="ARBA" id="ARBA00004123"/>
    </source>
</evidence>
<evidence type="ECO:0000313" key="6">
    <source>
        <dbReference type="EMBL" id="KAF3336429.1"/>
    </source>
</evidence>
<dbReference type="GO" id="GO:0000398">
    <property type="term" value="P:mRNA splicing, via spliceosome"/>
    <property type="evidence" value="ECO:0007669"/>
    <property type="project" value="TreeGrafter"/>
</dbReference>
<comment type="caution">
    <text evidence="6">The sequence shown here is derived from an EMBL/GenBank/DDBJ whole genome shotgun (WGS) entry which is preliminary data.</text>
</comment>
<protein>
    <submittedName>
        <fullName evidence="6">U11/U12 small nuclear ribonucleoprotein-like protein</fullName>
    </submittedName>
</protein>
<evidence type="ECO:0000256" key="3">
    <source>
        <dbReference type="PROSITE-ProRule" id="PRU00176"/>
    </source>
</evidence>
<organism evidence="6 7">
    <name type="scientific">Carex littledalei</name>
    <dbReference type="NCBI Taxonomy" id="544730"/>
    <lineage>
        <taxon>Eukaryota</taxon>
        <taxon>Viridiplantae</taxon>
        <taxon>Streptophyta</taxon>
        <taxon>Embryophyta</taxon>
        <taxon>Tracheophyta</taxon>
        <taxon>Spermatophyta</taxon>
        <taxon>Magnoliopsida</taxon>
        <taxon>Liliopsida</taxon>
        <taxon>Poales</taxon>
        <taxon>Cyperaceae</taxon>
        <taxon>Cyperoideae</taxon>
        <taxon>Cariceae</taxon>
        <taxon>Carex</taxon>
        <taxon>Carex subgen. Euthyceras</taxon>
    </lineage>
</organism>
<dbReference type="InterPro" id="IPR051183">
    <property type="entry name" value="U1_U11-U12_snRNP_70-35kDa"/>
</dbReference>
<dbReference type="GO" id="GO:0017069">
    <property type="term" value="F:snRNA binding"/>
    <property type="evidence" value="ECO:0007669"/>
    <property type="project" value="TreeGrafter"/>
</dbReference>
<keyword evidence="3" id="KW-0694">RNA-binding</keyword>
<dbReference type="Pfam" id="PF00076">
    <property type="entry name" value="RRM_1"/>
    <property type="match status" value="1"/>
</dbReference>
<dbReference type="InterPro" id="IPR035979">
    <property type="entry name" value="RBD_domain_sf"/>
</dbReference>
<feature type="compositionally biased region" description="Basic and acidic residues" evidence="4">
    <location>
        <begin position="360"/>
        <end position="384"/>
    </location>
</feature>
<dbReference type="InterPro" id="IPR000504">
    <property type="entry name" value="RRM_dom"/>
</dbReference>